<dbReference type="Pfam" id="PF01930">
    <property type="entry name" value="Cas_Cas4"/>
    <property type="match status" value="1"/>
</dbReference>
<proteinExistence type="inferred from homology"/>
<comment type="similarity">
    <text evidence="2 13">Belongs to the CRISPR-associated exonuclease Cas4 family.</text>
</comment>
<comment type="cofactor">
    <cofactor evidence="1">
        <name>[4Fe-4S] cluster</name>
        <dbReference type="ChEBI" id="CHEBI:49883"/>
    </cofactor>
</comment>
<dbReference type="PANTHER" id="PTHR36531">
    <property type="entry name" value="CRISPR-ASSOCIATED EXONUCLEASE CAS4"/>
    <property type="match status" value="1"/>
</dbReference>
<evidence type="ECO:0000256" key="1">
    <source>
        <dbReference type="ARBA" id="ARBA00001966"/>
    </source>
</evidence>
<evidence type="ECO:0000256" key="12">
    <source>
        <dbReference type="ARBA" id="ARBA00023211"/>
    </source>
</evidence>
<dbReference type="InterPro" id="IPR011604">
    <property type="entry name" value="PDDEXK-like_dom_sf"/>
</dbReference>
<evidence type="ECO:0000256" key="9">
    <source>
        <dbReference type="ARBA" id="ARBA00023004"/>
    </source>
</evidence>
<keyword evidence="11 13" id="KW-0051">Antiviral defense</keyword>
<dbReference type="InterPro" id="IPR013343">
    <property type="entry name" value="CRISPR-assoc_prot_Cas4"/>
</dbReference>
<dbReference type="GO" id="GO:0004527">
    <property type="term" value="F:exonuclease activity"/>
    <property type="evidence" value="ECO:0007669"/>
    <property type="project" value="UniProtKB-KW"/>
</dbReference>
<evidence type="ECO:0000256" key="10">
    <source>
        <dbReference type="ARBA" id="ARBA00023014"/>
    </source>
</evidence>
<keyword evidence="7 13" id="KW-0378">Hydrolase</keyword>
<evidence type="ECO:0000256" key="5">
    <source>
        <dbReference type="ARBA" id="ARBA00022722"/>
    </source>
</evidence>
<evidence type="ECO:0000256" key="13">
    <source>
        <dbReference type="RuleBase" id="RU365022"/>
    </source>
</evidence>
<gene>
    <name evidence="15" type="primary">cas4</name>
    <name evidence="15" type="ORF">D7294_22005</name>
</gene>
<evidence type="ECO:0000256" key="3">
    <source>
        <dbReference type="ARBA" id="ARBA00012768"/>
    </source>
</evidence>
<dbReference type="InterPro" id="IPR022765">
    <property type="entry name" value="Dna2/Cas4_DUF83"/>
</dbReference>
<evidence type="ECO:0000256" key="4">
    <source>
        <dbReference type="ARBA" id="ARBA00020049"/>
    </source>
</evidence>
<organism evidence="15 16">
    <name type="scientific">Streptomyces hoynatensis</name>
    <dbReference type="NCBI Taxonomy" id="1141874"/>
    <lineage>
        <taxon>Bacteria</taxon>
        <taxon>Bacillati</taxon>
        <taxon>Actinomycetota</taxon>
        <taxon>Actinomycetes</taxon>
        <taxon>Kitasatosporales</taxon>
        <taxon>Streptomycetaceae</taxon>
        <taxon>Streptomyces</taxon>
    </lineage>
</organism>
<keyword evidence="9 13" id="KW-0408">Iron</keyword>
<evidence type="ECO:0000313" key="16">
    <source>
        <dbReference type="Proteomes" id="UP000272474"/>
    </source>
</evidence>
<comment type="cofactor">
    <cofactor evidence="13">
        <name>iron-sulfur cluster</name>
        <dbReference type="ChEBI" id="CHEBI:30408"/>
    </cofactor>
</comment>
<comment type="function">
    <text evidence="13">CRISPR (clustered regularly interspaced short palindromic repeat) is an adaptive immune system that provides protection against mobile genetic elements (viruses, transposable elements and conjugative plasmids). CRISPR clusters contain sequences complementary to antecedent mobile elements and target invading nucleic acids. CRISPR clusters are transcribed and processed into CRISPR RNA (crRNA).</text>
</comment>
<evidence type="ECO:0000256" key="11">
    <source>
        <dbReference type="ARBA" id="ARBA00023118"/>
    </source>
</evidence>
<evidence type="ECO:0000256" key="2">
    <source>
        <dbReference type="ARBA" id="ARBA00009189"/>
    </source>
</evidence>
<dbReference type="Gene3D" id="3.90.320.10">
    <property type="match status" value="1"/>
</dbReference>
<name>A0A3A9YTE7_9ACTN</name>
<evidence type="ECO:0000256" key="6">
    <source>
        <dbReference type="ARBA" id="ARBA00022723"/>
    </source>
</evidence>
<evidence type="ECO:0000256" key="7">
    <source>
        <dbReference type="ARBA" id="ARBA00022801"/>
    </source>
</evidence>
<accession>A0A3A9YTE7</accession>
<keyword evidence="5 13" id="KW-0540">Nuclease</keyword>
<keyword evidence="8 13" id="KW-0269">Exonuclease</keyword>
<evidence type="ECO:0000313" key="15">
    <source>
        <dbReference type="EMBL" id="RKN39308.1"/>
    </source>
</evidence>
<evidence type="ECO:0000259" key="14">
    <source>
        <dbReference type="Pfam" id="PF01930"/>
    </source>
</evidence>
<dbReference type="GO" id="GO:0051607">
    <property type="term" value="P:defense response to virus"/>
    <property type="evidence" value="ECO:0007669"/>
    <property type="project" value="UniProtKB-KW"/>
</dbReference>
<dbReference type="NCBIfam" id="TIGR00372">
    <property type="entry name" value="cas4"/>
    <property type="match status" value="1"/>
</dbReference>
<keyword evidence="16" id="KW-1185">Reference proteome</keyword>
<dbReference type="Proteomes" id="UP000272474">
    <property type="component" value="Unassembled WGS sequence"/>
</dbReference>
<dbReference type="InterPro" id="IPR051827">
    <property type="entry name" value="Cas4_exonuclease"/>
</dbReference>
<dbReference type="PANTHER" id="PTHR36531:SF6">
    <property type="entry name" value="DNA REPLICATION ATP-DEPENDENT HELICASE_NUCLEASE DNA2"/>
    <property type="match status" value="1"/>
</dbReference>
<comment type="cofactor">
    <cofactor evidence="13">
        <name>Mg(2+)</name>
        <dbReference type="ChEBI" id="CHEBI:18420"/>
    </cofactor>
    <cofactor evidence="13">
        <name>Mn(2+)</name>
        <dbReference type="ChEBI" id="CHEBI:29035"/>
    </cofactor>
    <text evidence="13">Mg(2+) or Mn(2+) required for ssDNA cleavage activity.</text>
</comment>
<dbReference type="GO" id="GO:0051536">
    <property type="term" value="F:iron-sulfur cluster binding"/>
    <property type="evidence" value="ECO:0007669"/>
    <property type="project" value="UniProtKB-KW"/>
</dbReference>
<keyword evidence="12 13" id="KW-0464">Manganese</keyword>
<dbReference type="EMBL" id="RBAL01000014">
    <property type="protein sequence ID" value="RKN39308.1"/>
    <property type="molecule type" value="Genomic_DNA"/>
</dbReference>
<evidence type="ECO:0000256" key="8">
    <source>
        <dbReference type="ARBA" id="ARBA00022839"/>
    </source>
</evidence>
<dbReference type="EC" id="3.1.12.1" evidence="3 13"/>
<keyword evidence="10 13" id="KW-0411">Iron-sulfur</keyword>
<keyword evidence="6 13" id="KW-0479">Metal-binding</keyword>
<dbReference type="AlphaFoldDB" id="A0A3A9YTE7"/>
<feature type="domain" description="DUF83" evidence="14">
    <location>
        <begin position="10"/>
        <end position="184"/>
    </location>
</feature>
<sequence length="216" mass="23604">MGDLPQVPLSALEHFAYCPRQAALILLEATWSDDAATVRGTLAHQRVDTPGSQSRAGTRTLHALPVWHDGLGLFGICDAVELHRDGVVLPIEHKSGRYRPGGPADLQAAAQAICLAEMFQRPVPHAAIYSGSDKRRHTIPVTDDLRQRVTDVTTAIRTMLTRQHMPPPAADKRCRRCSLATDCMPHALANTHRYRKALAALYDAPDPDPDGNPSDD</sequence>
<comment type="caution">
    <text evidence="15">The sequence shown here is derived from an EMBL/GenBank/DDBJ whole genome shotgun (WGS) entry which is preliminary data.</text>
</comment>
<protein>
    <recommendedName>
        <fullName evidence="4 13">CRISPR-associated exonuclease Cas4</fullName>
        <ecNumber evidence="3 13">3.1.12.1</ecNumber>
    </recommendedName>
</protein>
<dbReference type="GO" id="GO:0046872">
    <property type="term" value="F:metal ion binding"/>
    <property type="evidence" value="ECO:0007669"/>
    <property type="project" value="UniProtKB-KW"/>
</dbReference>
<dbReference type="OrthoDB" id="9781776at2"/>
<reference evidence="15 16" key="1">
    <citation type="journal article" date="2014" name="Int. J. Syst. Evol. Microbiol.">
        <title>Streptomyces hoynatensis sp. nov., isolated from deep marine sediment.</title>
        <authorList>
            <person name="Veyisoglu A."/>
            <person name="Sahin N."/>
        </authorList>
    </citation>
    <scope>NUCLEOTIDE SEQUENCE [LARGE SCALE GENOMIC DNA]</scope>
    <source>
        <strain evidence="15 16">KCTC 29097</strain>
    </source>
</reference>